<dbReference type="RefSeq" id="WP_046417519.1">
    <property type="nucleotide sequence ID" value="NZ_CP109886.1"/>
</dbReference>
<name>A0AAJ5R1W3_XYLFS</name>
<dbReference type="Proteomes" id="UP001211513">
    <property type="component" value="Chromosome"/>
</dbReference>
<reference evidence="3" key="1">
    <citation type="journal article" date="2022" name="Phytopathology">
        <title>Complete circularized genome resources of seven strains of Xylella fastidiosa subsp. fastidiosa using hybrid assembly reveals unknown plasmids.</title>
        <authorList>
            <person name="Velasco-Amo M.D.P."/>
            <person name="Arias-Giraldo L.F.F."/>
            <person name="Ecija M.R."/>
            <person name="De La Fuente L."/>
            <person name="Marco-Noales E."/>
            <person name="Moralejo E."/>
            <person name="Navas-Cort J.A."/>
            <person name="Landa B.B."/>
        </authorList>
    </citation>
    <scope>NUCLEOTIDE SEQUENCE</scope>
    <source>
        <strain evidence="3">CFBP8073</strain>
    </source>
</reference>
<keyword evidence="2" id="KW-0732">Signal</keyword>
<dbReference type="NCBIfam" id="TIGR02780">
    <property type="entry name" value="TrbJ_Ti"/>
    <property type="match status" value="1"/>
</dbReference>
<dbReference type="InterPro" id="IPR014147">
    <property type="entry name" value="T4SS_TrbJ"/>
</dbReference>
<accession>A0AAJ5R1W3</accession>
<dbReference type="SUPFAM" id="SSF101082">
    <property type="entry name" value="Typo IV secretion system protein TraC"/>
    <property type="match status" value="1"/>
</dbReference>
<evidence type="ECO:0000313" key="3">
    <source>
        <dbReference type="EMBL" id="WCF29105.1"/>
    </source>
</evidence>
<feature type="signal peptide" evidence="2">
    <location>
        <begin position="1"/>
        <end position="30"/>
    </location>
</feature>
<reference evidence="3" key="2">
    <citation type="submission" date="2022-10" db="EMBL/GenBank/DDBJ databases">
        <authorList>
            <person name="Landa B."/>
            <person name="Arias-Giraldo L.F."/>
            <person name="Roman-Ecija M."/>
            <person name="Velasco-Amo M.P."/>
            <person name="De La Fuente L."/>
            <person name="Marco-Noales E."/>
            <person name="Moralejo E."/>
        </authorList>
    </citation>
    <scope>NUCLEOTIDE SEQUENCE</scope>
    <source>
        <strain evidence="3">CFBP8073</strain>
    </source>
</reference>
<protein>
    <submittedName>
        <fullName evidence="3">P-type conjugative transfer protein TrbJ</fullName>
    </submittedName>
</protein>
<keyword evidence="1" id="KW-0175">Coiled coil</keyword>
<evidence type="ECO:0000313" key="4">
    <source>
        <dbReference type="Proteomes" id="UP001211513"/>
    </source>
</evidence>
<dbReference type="NCBIfam" id="NF010452">
    <property type="entry name" value="PRK13879.1"/>
    <property type="match status" value="1"/>
</dbReference>
<evidence type="ECO:0000256" key="1">
    <source>
        <dbReference type="SAM" id="Coils"/>
    </source>
</evidence>
<sequence>MRMFLKNTLTIKNAGIAVVLLVGISQQTQAGMPVIDISNLEQNIVSAVQQVAAVEKQIQQYQTQLQQYQNMLQNTAAPSAYIWDQASQVMNKLIAAQDTLNYYKNQIGGIDAYLSRYGDVSYYKTLPCFSGGGCSTSQIQAFHTAQSNGSTAQKSANDAVLKAVDLQQQTLMSDAANLRLLQSQATSAQGQMQAIQAANQFASAQNNQLLQIRSLLAAQAAAQATRAENVADREAMQAAASRQIRSESNISSSPSRSWLFK</sequence>
<evidence type="ECO:0000256" key="2">
    <source>
        <dbReference type="SAM" id="SignalP"/>
    </source>
</evidence>
<feature type="chain" id="PRO_5042526277" evidence="2">
    <location>
        <begin position="31"/>
        <end position="261"/>
    </location>
</feature>
<dbReference type="EMBL" id="CP109886">
    <property type="protein sequence ID" value="WCF29105.1"/>
    <property type="molecule type" value="Genomic_DNA"/>
</dbReference>
<dbReference type="AlphaFoldDB" id="A0AAJ5R1W3"/>
<organism evidence="3 4">
    <name type="scientific">Xylella fastidiosa subsp. fastidiosa</name>
    <dbReference type="NCBI Taxonomy" id="644356"/>
    <lineage>
        <taxon>Bacteria</taxon>
        <taxon>Pseudomonadati</taxon>
        <taxon>Pseudomonadota</taxon>
        <taxon>Gammaproteobacteria</taxon>
        <taxon>Lysobacterales</taxon>
        <taxon>Lysobacteraceae</taxon>
        <taxon>Xylella</taxon>
    </lineage>
</organism>
<gene>
    <name evidence="3" type="primary">trbJ</name>
    <name evidence="3" type="ORF">OK117_04360</name>
</gene>
<feature type="coiled-coil region" evidence="1">
    <location>
        <begin position="37"/>
        <end position="71"/>
    </location>
</feature>
<proteinExistence type="predicted"/>